<organism evidence="1">
    <name type="scientific">marine sediment metagenome</name>
    <dbReference type="NCBI Taxonomy" id="412755"/>
    <lineage>
        <taxon>unclassified sequences</taxon>
        <taxon>metagenomes</taxon>
        <taxon>ecological metagenomes</taxon>
    </lineage>
</organism>
<feature type="non-terminal residue" evidence="1">
    <location>
        <position position="1"/>
    </location>
</feature>
<name>A0A0F9JW29_9ZZZZ</name>
<gene>
    <name evidence="1" type="ORF">LCGC14_1777450</name>
</gene>
<dbReference type="AlphaFoldDB" id="A0A0F9JW29"/>
<proteinExistence type="predicted"/>
<accession>A0A0F9JW29</accession>
<comment type="caution">
    <text evidence="1">The sequence shown here is derived from an EMBL/GenBank/DDBJ whole genome shotgun (WGS) entry which is preliminary data.</text>
</comment>
<reference evidence="1" key="1">
    <citation type="journal article" date="2015" name="Nature">
        <title>Complex archaea that bridge the gap between prokaryotes and eukaryotes.</title>
        <authorList>
            <person name="Spang A."/>
            <person name="Saw J.H."/>
            <person name="Jorgensen S.L."/>
            <person name="Zaremba-Niedzwiedzka K."/>
            <person name="Martijn J."/>
            <person name="Lind A.E."/>
            <person name="van Eijk R."/>
            <person name="Schleper C."/>
            <person name="Guy L."/>
            <person name="Ettema T.J."/>
        </authorList>
    </citation>
    <scope>NUCLEOTIDE SEQUENCE</scope>
</reference>
<protein>
    <submittedName>
        <fullName evidence="1">Uncharacterized protein</fullName>
    </submittedName>
</protein>
<sequence>LHAMAMDNRRRLAMMGGENFSRILPREDDFETRAVRTEGGLEVWF</sequence>
<dbReference type="EMBL" id="LAZR01016756">
    <property type="protein sequence ID" value="KKM03138.1"/>
    <property type="molecule type" value="Genomic_DNA"/>
</dbReference>
<evidence type="ECO:0000313" key="1">
    <source>
        <dbReference type="EMBL" id="KKM03138.1"/>
    </source>
</evidence>